<proteinExistence type="predicted"/>
<accession>A0A1B2EAM9</accession>
<feature type="transmembrane region" description="Helical" evidence="1">
    <location>
        <begin position="201"/>
        <end position="222"/>
    </location>
</feature>
<dbReference type="Pfam" id="PF01757">
    <property type="entry name" value="Acyl_transf_3"/>
    <property type="match status" value="1"/>
</dbReference>
<feature type="transmembrane region" description="Helical" evidence="1">
    <location>
        <begin position="154"/>
        <end position="180"/>
    </location>
</feature>
<organism evidence="3">
    <name type="scientific">Microvirga ossetica</name>
    <dbReference type="NCBI Taxonomy" id="1882682"/>
    <lineage>
        <taxon>Bacteria</taxon>
        <taxon>Pseudomonadati</taxon>
        <taxon>Pseudomonadota</taxon>
        <taxon>Alphaproteobacteria</taxon>
        <taxon>Hyphomicrobiales</taxon>
        <taxon>Methylobacteriaceae</taxon>
        <taxon>Microvirga</taxon>
    </lineage>
</organism>
<protein>
    <recommendedName>
        <fullName evidence="2">Acyltransferase 3 domain-containing protein</fullName>
    </recommendedName>
</protein>
<dbReference type="InterPro" id="IPR002656">
    <property type="entry name" value="Acyl_transf_3_dom"/>
</dbReference>
<dbReference type="InterPro" id="IPR050879">
    <property type="entry name" value="Acyltransferase_3"/>
</dbReference>
<dbReference type="KEGG" id="moc:BB934_01415"/>
<reference evidence="3" key="1">
    <citation type="submission" date="2016-07" db="EMBL/GenBank/DDBJ databases">
        <title>Microvirga ossetica sp. nov. a new species of rhizobia isolated from root nodules of the legume species Vicia alpestris Steven originated from North Ossetia region in the Caucasus.</title>
        <authorList>
            <person name="Safronova V.I."/>
            <person name="Kuznetsova I.G."/>
            <person name="Sazanova A.L."/>
            <person name="Belimov A."/>
            <person name="Andronov E."/>
            <person name="Osledkin Y.S."/>
            <person name="Onishchuk O.P."/>
            <person name="Kurchak O.N."/>
            <person name="Shaposhnikov A.I."/>
            <person name="Willems A."/>
            <person name="Tikhonovich I.A."/>
        </authorList>
    </citation>
    <scope>NUCLEOTIDE SEQUENCE [LARGE SCALE GENOMIC DNA]</scope>
    <source>
        <strain evidence="3">V5/3M</strain>
    </source>
</reference>
<feature type="transmembrane region" description="Helical" evidence="1">
    <location>
        <begin position="313"/>
        <end position="334"/>
    </location>
</feature>
<evidence type="ECO:0000313" key="3">
    <source>
        <dbReference type="EMBL" id="ANY77040.1"/>
    </source>
</evidence>
<dbReference type="AlphaFoldDB" id="A0A1B2EAM9"/>
<dbReference type="GO" id="GO:0016747">
    <property type="term" value="F:acyltransferase activity, transferring groups other than amino-acyl groups"/>
    <property type="evidence" value="ECO:0007669"/>
    <property type="project" value="InterPro"/>
</dbReference>
<dbReference type="PANTHER" id="PTHR23028:SF53">
    <property type="entry name" value="ACYL_TRANSF_3 DOMAIN-CONTAINING PROTEIN"/>
    <property type="match status" value="1"/>
</dbReference>
<gene>
    <name evidence="3" type="ORF">BB934_01415</name>
</gene>
<name>A0A1B2EAM9_9HYPH</name>
<keyword evidence="1" id="KW-0472">Membrane</keyword>
<dbReference type="PANTHER" id="PTHR23028">
    <property type="entry name" value="ACETYLTRANSFERASE"/>
    <property type="match status" value="1"/>
</dbReference>
<keyword evidence="1" id="KW-0812">Transmembrane</keyword>
<dbReference type="GO" id="GO:0009103">
    <property type="term" value="P:lipopolysaccharide biosynthetic process"/>
    <property type="evidence" value="ECO:0007669"/>
    <property type="project" value="TreeGrafter"/>
</dbReference>
<evidence type="ECO:0000259" key="2">
    <source>
        <dbReference type="Pfam" id="PF01757"/>
    </source>
</evidence>
<feature type="transmembrane region" description="Helical" evidence="1">
    <location>
        <begin position="87"/>
        <end position="105"/>
    </location>
</feature>
<dbReference type="EMBL" id="CP016616">
    <property type="protein sequence ID" value="ANY77040.1"/>
    <property type="molecule type" value="Genomic_DNA"/>
</dbReference>
<sequence length="354" mass="39289">MLNEPRGRLAYLDGMRGVAILLVLLFHAFARWPDLVPYGEQYQSVPLFRVGFIGVNLFFIISGFVILMTLEKCASFKIFFARRWLRLFPAMLICSAIIFATAPLFPERPLGQPMWRDLLPGMTFIDPAIWQKLIGGNQGALEGAFWSLYVEMKFYVVFGLIYFVLGRAIAVWGLIILFVLSIATHLLTGSSSLLVVLGKGLGLLGAEYYGWFAAGALFFLYVRDKRLVWLVSGLGLGFASAAEMGGIETQIAAVLVTVLFAAALVSDSVQSVLSWKWLLIVGFASYPLYLLHENVMIATIIKLGVAAPSLPMFLYPILPIAALTMLAWIVAAHLEPRLKRGLRQAFRPRETMTA</sequence>
<feature type="transmembrane region" description="Helical" evidence="1">
    <location>
        <begin position="46"/>
        <end position="67"/>
    </location>
</feature>
<feature type="transmembrane region" description="Helical" evidence="1">
    <location>
        <begin position="242"/>
        <end position="265"/>
    </location>
</feature>
<feature type="domain" description="Acyltransferase 3" evidence="2">
    <location>
        <begin position="10"/>
        <end position="330"/>
    </location>
</feature>
<evidence type="ECO:0000256" key="1">
    <source>
        <dbReference type="SAM" id="Phobius"/>
    </source>
</evidence>
<dbReference type="GO" id="GO:0016020">
    <property type="term" value="C:membrane"/>
    <property type="evidence" value="ECO:0007669"/>
    <property type="project" value="TreeGrafter"/>
</dbReference>
<feature type="transmembrane region" description="Helical" evidence="1">
    <location>
        <begin position="277"/>
        <end position="301"/>
    </location>
</feature>
<keyword evidence="1" id="KW-1133">Transmembrane helix</keyword>